<dbReference type="AlphaFoldDB" id="A0A9E6Y0I8"/>
<dbReference type="SUPFAM" id="SSF54637">
    <property type="entry name" value="Thioesterase/thiol ester dehydrase-isomerase"/>
    <property type="match status" value="2"/>
</dbReference>
<dbReference type="RefSeq" id="WP_259311976.1">
    <property type="nucleotide sequence ID" value="NZ_CP087164.1"/>
</dbReference>
<accession>A0A9E6Y0I8</accession>
<sequence>MTRFDRDTEPEPLSEGRYRIGFDPGWFVIRGPNGGYVAAVLARALRAEVGPERPLRSLTVHYLAAPAAGRAEATVRVERSGRTMTFASVRCEQGGRTVALALAALGGAFPPAVDYHDVEMPGAPPPEELGAPQPWTGPGGGPEFAERFDYLPVGSPPFRSAPRAQTLGWIRLREPRPIDEAALVALADAWWPAPYMVVERFFAAPTIDLTVHLRAPLPREHDYVLIEVRSDSARDGYFEEDVRLFHRDGTLLAHGRQLALAL</sequence>
<dbReference type="Pfam" id="PF13622">
    <property type="entry name" value="4HBT_3"/>
    <property type="match status" value="1"/>
</dbReference>
<organism evidence="3 4">
    <name type="scientific">Capillimicrobium parvum</name>
    <dbReference type="NCBI Taxonomy" id="2884022"/>
    <lineage>
        <taxon>Bacteria</taxon>
        <taxon>Bacillati</taxon>
        <taxon>Actinomycetota</taxon>
        <taxon>Thermoleophilia</taxon>
        <taxon>Solirubrobacterales</taxon>
        <taxon>Capillimicrobiaceae</taxon>
        <taxon>Capillimicrobium</taxon>
    </lineage>
</organism>
<feature type="domain" description="Acyl-CoA thioesterase-like C-terminal" evidence="2">
    <location>
        <begin position="132"/>
        <end position="260"/>
    </location>
</feature>
<evidence type="ECO:0000259" key="2">
    <source>
        <dbReference type="Pfam" id="PF20789"/>
    </source>
</evidence>
<proteinExistence type="predicted"/>
<dbReference type="EMBL" id="CP087164">
    <property type="protein sequence ID" value="UGS37937.1"/>
    <property type="molecule type" value="Genomic_DNA"/>
</dbReference>
<dbReference type="KEGG" id="sbae:DSM104329_04359"/>
<protein>
    <recommendedName>
        <fullName evidence="5">Thioesterase family protein</fullName>
    </recommendedName>
</protein>
<dbReference type="Pfam" id="PF20789">
    <property type="entry name" value="4HBT_3C"/>
    <property type="match status" value="1"/>
</dbReference>
<keyword evidence="4" id="KW-1185">Reference proteome</keyword>
<reference evidence="3" key="1">
    <citation type="journal article" date="2022" name="Int. J. Syst. Evol. Microbiol.">
        <title>Pseudomonas aegrilactucae sp. nov. and Pseudomonas morbosilactucae sp. nov., pathogens causing bacterial rot of lettuce in Japan.</title>
        <authorList>
            <person name="Sawada H."/>
            <person name="Fujikawa T."/>
            <person name="Satou M."/>
        </authorList>
    </citation>
    <scope>NUCLEOTIDE SEQUENCE</scope>
    <source>
        <strain evidence="3">0166_1</strain>
    </source>
</reference>
<dbReference type="InterPro" id="IPR029069">
    <property type="entry name" value="HotDog_dom_sf"/>
</dbReference>
<dbReference type="InterPro" id="IPR052389">
    <property type="entry name" value="Sec_Metab_Biosynth-Assoc"/>
</dbReference>
<dbReference type="PANTHER" id="PTHR38110">
    <property type="entry name" value="CHROMOSOME 23, WHOLE GENOME SHOTGUN SEQUENCE"/>
    <property type="match status" value="1"/>
</dbReference>
<name>A0A9E6Y0I8_9ACTN</name>
<dbReference type="InterPro" id="IPR049449">
    <property type="entry name" value="TesB_ACOT8-like_N"/>
</dbReference>
<dbReference type="InterPro" id="IPR042171">
    <property type="entry name" value="Acyl-CoA_hotdog"/>
</dbReference>
<evidence type="ECO:0000313" key="3">
    <source>
        <dbReference type="EMBL" id="UGS37937.1"/>
    </source>
</evidence>
<dbReference type="PANTHER" id="PTHR38110:SF1">
    <property type="entry name" value="THIOESTERASE DOMAIN-CONTAINING PROTEIN"/>
    <property type="match status" value="1"/>
</dbReference>
<evidence type="ECO:0000259" key="1">
    <source>
        <dbReference type="Pfam" id="PF13622"/>
    </source>
</evidence>
<feature type="domain" description="Acyl-CoA thioesterase-like N-terminal HotDog" evidence="1">
    <location>
        <begin position="24"/>
        <end position="104"/>
    </location>
</feature>
<dbReference type="Proteomes" id="UP001162834">
    <property type="component" value="Chromosome"/>
</dbReference>
<evidence type="ECO:0000313" key="4">
    <source>
        <dbReference type="Proteomes" id="UP001162834"/>
    </source>
</evidence>
<dbReference type="Gene3D" id="2.40.160.210">
    <property type="entry name" value="Acyl-CoA thioesterase, double hotdog domain"/>
    <property type="match status" value="1"/>
</dbReference>
<evidence type="ECO:0008006" key="5">
    <source>
        <dbReference type="Google" id="ProtNLM"/>
    </source>
</evidence>
<gene>
    <name evidence="3" type="ORF">DSM104329_04359</name>
</gene>
<dbReference type="InterPro" id="IPR049450">
    <property type="entry name" value="ACOT8-like_C"/>
</dbReference>